<reference evidence="1 2" key="1">
    <citation type="submission" date="2016-06" db="EMBL/GenBank/DDBJ databases">
        <authorList>
            <person name="Kjaerup R.B."/>
            <person name="Dalgaard T.S."/>
            <person name="Juul-Madsen H.R."/>
        </authorList>
    </citation>
    <scope>NUCLEOTIDE SEQUENCE [LARGE SCALE GENOMIC DNA]</scope>
    <source>
        <strain evidence="1 2">DSM 43821</strain>
    </source>
</reference>
<name>A0A1C4Z4P4_9ACTN</name>
<accession>A0A1C4Z4P4</accession>
<dbReference type="Proteomes" id="UP000198228">
    <property type="component" value="Chromosome I"/>
</dbReference>
<gene>
    <name evidence="1" type="ORF">GA0074696_4027</name>
</gene>
<dbReference type="AlphaFoldDB" id="A0A1C4Z4P4"/>
<dbReference type="GO" id="GO:0003677">
    <property type="term" value="F:DNA binding"/>
    <property type="evidence" value="ECO:0007669"/>
    <property type="project" value="InterPro"/>
</dbReference>
<evidence type="ECO:0008006" key="3">
    <source>
        <dbReference type="Google" id="ProtNLM"/>
    </source>
</evidence>
<dbReference type="Gene3D" id="1.10.260.40">
    <property type="entry name" value="lambda repressor-like DNA-binding domains"/>
    <property type="match status" value="1"/>
</dbReference>
<proteinExistence type="predicted"/>
<sequence>MPQVTEPHDDSFAARLDWLFRTVTDPQGRPYSVRHVAQELTRRGCRISHTHLSNLRQGRAPDPRQSVVDAIAAFFGQPSSFFAPGQDDVDGGRDLAHALANPHIKQVAMRLADARLSPEGHAAVVAMIEQVERLEAAARARRSGERPAEAR</sequence>
<dbReference type="InterPro" id="IPR010982">
    <property type="entry name" value="Lambda_DNA-bd_dom_sf"/>
</dbReference>
<evidence type="ECO:0000313" key="1">
    <source>
        <dbReference type="EMBL" id="SCF27876.1"/>
    </source>
</evidence>
<organism evidence="1 2">
    <name type="scientific">Micromonospora purpureochromogenes</name>
    <dbReference type="NCBI Taxonomy" id="47872"/>
    <lineage>
        <taxon>Bacteria</taxon>
        <taxon>Bacillati</taxon>
        <taxon>Actinomycetota</taxon>
        <taxon>Actinomycetes</taxon>
        <taxon>Micromonosporales</taxon>
        <taxon>Micromonosporaceae</taxon>
        <taxon>Micromonospora</taxon>
    </lineage>
</organism>
<protein>
    <recommendedName>
        <fullName evidence="3">Helix-turn-helix</fullName>
    </recommendedName>
</protein>
<evidence type="ECO:0000313" key="2">
    <source>
        <dbReference type="Proteomes" id="UP000198228"/>
    </source>
</evidence>
<dbReference type="RefSeq" id="WP_088962510.1">
    <property type="nucleotide sequence ID" value="NZ_JBHUWM010000004.1"/>
</dbReference>
<dbReference type="EMBL" id="LT607410">
    <property type="protein sequence ID" value="SCF27876.1"/>
    <property type="molecule type" value="Genomic_DNA"/>
</dbReference>